<dbReference type="Proteomes" id="UP000054683">
    <property type="component" value="Unassembled WGS sequence"/>
</dbReference>
<dbReference type="OrthoDB" id="9134987at2"/>
<proteinExistence type="predicted"/>
<organism evidence="2 3">
    <name type="scientific">Caballeronia udeis</name>
    <dbReference type="NCBI Taxonomy" id="1232866"/>
    <lineage>
        <taxon>Bacteria</taxon>
        <taxon>Pseudomonadati</taxon>
        <taxon>Pseudomonadota</taxon>
        <taxon>Betaproteobacteria</taxon>
        <taxon>Burkholderiales</taxon>
        <taxon>Burkholderiaceae</taxon>
        <taxon>Caballeronia</taxon>
    </lineage>
</organism>
<sequence length="110" mass="11532">MTTLNTMSCRHVSSGDCVDGAALSAGIQMLLQDESIDIEAGTLGEEVGAILSGRIDVVAAGEHYVLCAGEAIVIPAGEARRFTCLAERCELYRVTVRAYPGAYNNVPGQA</sequence>
<dbReference type="EMBL" id="FCOK02000094">
    <property type="protein sequence ID" value="SAL68784.1"/>
    <property type="molecule type" value="Genomic_DNA"/>
</dbReference>
<dbReference type="AlphaFoldDB" id="A0A158JIY2"/>
<dbReference type="SUPFAM" id="SSF51182">
    <property type="entry name" value="RmlC-like cupins"/>
    <property type="match status" value="1"/>
</dbReference>
<feature type="domain" description="Cupin type-2" evidence="1">
    <location>
        <begin position="44"/>
        <end position="86"/>
    </location>
</feature>
<evidence type="ECO:0000313" key="3">
    <source>
        <dbReference type="Proteomes" id="UP000054683"/>
    </source>
</evidence>
<dbReference type="GO" id="GO:0003677">
    <property type="term" value="F:DNA binding"/>
    <property type="evidence" value="ECO:0007669"/>
    <property type="project" value="UniProtKB-KW"/>
</dbReference>
<name>A0A158JIY2_9BURK</name>
<dbReference type="RefSeq" id="WP_062092197.1">
    <property type="nucleotide sequence ID" value="NZ_FCOK02000094.1"/>
</dbReference>
<keyword evidence="2" id="KW-0238">DNA-binding</keyword>
<reference evidence="2 3" key="1">
    <citation type="submission" date="2016-01" db="EMBL/GenBank/DDBJ databases">
        <authorList>
            <person name="Oliw E.H."/>
        </authorList>
    </citation>
    <scope>NUCLEOTIDE SEQUENCE [LARGE SCALE GENOMIC DNA]</scope>
    <source>
        <strain evidence="2">LMG 27134</strain>
    </source>
</reference>
<gene>
    <name evidence="2" type="ORF">AWB69_08095</name>
</gene>
<accession>A0A158JIY2</accession>
<dbReference type="Pfam" id="PF07883">
    <property type="entry name" value="Cupin_2"/>
    <property type="match status" value="1"/>
</dbReference>
<evidence type="ECO:0000313" key="2">
    <source>
        <dbReference type="EMBL" id="SAL68784.1"/>
    </source>
</evidence>
<evidence type="ECO:0000259" key="1">
    <source>
        <dbReference type="Pfam" id="PF07883"/>
    </source>
</evidence>
<dbReference type="InterPro" id="IPR013096">
    <property type="entry name" value="Cupin_2"/>
</dbReference>
<dbReference type="InterPro" id="IPR011051">
    <property type="entry name" value="RmlC_Cupin_sf"/>
</dbReference>
<dbReference type="InterPro" id="IPR014710">
    <property type="entry name" value="RmlC-like_jellyroll"/>
</dbReference>
<protein>
    <submittedName>
        <fullName evidence="2">DNA-binding transcriptional repressor PuuR</fullName>
    </submittedName>
</protein>
<dbReference type="Gene3D" id="2.60.120.10">
    <property type="entry name" value="Jelly Rolls"/>
    <property type="match status" value="1"/>
</dbReference>